<keyword evidence="2" id="KW-1185">Reference proteome</keyword>
<keyword evidence="1" id="KW-0808">Transferase</keyword>
<dbReference type="CDD" id="cd02440">
    <property type="entry name" value="AdoMet_MTases"/>
    <property type="match status" value="1"/>
</dbReference>
<dbReference type="InterPro" id="IPR029063">
    <property type="entry name" value="SAM-dependent_MTases_sf"/>
</dbReference>
<evidence type="ECO:0000313" key="1">
    <source>
        <dbReference type="EMBL" id="CAG9933786.1"/>
    </source>
</evidence>
<keyword evidence="1" id="KW-0489">Methyltransferase</keyword>
<evidence type="ECO:0000313" key="2">
    <source>
        <dbReference type="Proteomes" id="UP000839052"/>
    </source>
</evidence>
<proteinExistence type="predicted"/>
<accession>A0ABM8Z1U0</accession>
<dbReference type="GO" id="GO:0032259">
    <property type="term" value="P:methylation"/>
    <property type="evidence" value="ECO:0007669"/>
    <property type="project" value="UniProtKB-KW"/>
</dbReference>
<dbReference type="Proteomes" id="UP000839052">
    <property type="component" value="Chromosome"/>
</dbReference>
<dbReference type="Pfam" id="PF01209">
    <property type="entry name" value="Ubie_methyltran"/>
    <property type="match status" value="1"/>
</dbReference>
<dbReference type="EMBL" id="OU912926">
    <property type="protein sequence ID" value="CAG9933786.1"/>
    <property type="molecule type" value="Genomic_DNA"/>
</dbReference>
<name>A0ABM8Z1U0_9PROT</name>
<protein>
    <submittedName>
        <fullName evidence="1">Methyltransferase</fullName>
    </submittedName>
</protein>
<dbReference type="RefSeq" id="WP_239797512.1">
    <property type="nucleotide sequence ID" value="NZ_OU912926.1"/>
</dbReference>
<organism evidence="1 2">
    <name type="scientific">Candidatus Nitrotoga arctica</name>
    <dbReference type="NCBI Taxonomy" id="453162"/>
    <lineage>
        <taxon>Bacteria</taxon>
        <taxon>Pseudomonadati</taxon>
        <taxon>Pseudomonadota</taxon>
        <taxon>Betaproteobacteria</taxon>
        <taxon>Nitrosomonadales</taxon>
        <taxon>Gallionellaceae</taxon>
        <taxon>Candidatus Nitrotoga</taxon>
    </lineage>
</organism>
<reference evidence="1 2" key="1">
    <citation type="submission" date="2021-10" db="EMBL/GenBank/DDBJ databases">
        <authorList>
            <person name="Koch H."/>
        </authorList>
    </citation>
    <scope>NUCLEOTIDE SEQUENCE [LARGE SCALE GENOMIC DNA]</scope>
    <source>
        <strain evidence="1">6680</strain>
    </source>
</reference>
<dbReference type="SUPFAM" id="SSF53335">
    <property type="entry name" value="S-adenosyl-L-methionine-dependent methyltransferases"/>
    <property type="match status" value="1"/>
</dbReference>
<sequence>MLTTKYCVTGRWLPALIASFGLTWGVNGYTSPQWDNLQAVNESYQQAVSSPIRTSDDKRADATRKPVEFLQFAQVRPGMLVLDIAAGGGNTSQLLALAVGSKGTVWAQGDQQRPALAKRLADHPQSNIVPVISSFEDPVPSDIPKLDLITINLSYHDIAYKPVDRTKLNQRLFDALKPGGHLVVIDHSAKSGSGVSAAKSLHRIDEKVVGEEFLKAGFQLEEESNFLHNPSDPRDQAFFNMKIPSDKFALRFVKP</sequence>
<dbReference type="GO" id="GO:0008168">
    <property type="term" value="F:methyltransferase activity"/>
    <property type="evidence" value="ECO:0007669"/>
    <property type="project" value="UniProtKB-KW"/>
</dbReference>
<dbReference type="Gene3D" id="3.40.50.150">
    <property type="entry name" value="Vaccinia Virus protein VP39"/>
    <property type="match status" value="1"/>
</dbReference>
<gene>
    <name evidence="1" type="ORF">NTG6680_2537</name>
</gene>